<evidence type="ECO:0000313" key="3">
    <source>
        <dbReference type="Proteomes" id="UP001347796"/>
    </source>
</evidence>
<keyword evidence="1" id="KW-0732">Signal</keyword>
<accession>A0AAN8JWM5</accession>
<dbReference type="Proteomes" id="UP001347796">
    <property type="component" value="Unassembled WGS sequence"/>
</dbReference>
<dbReference type="AlphaFoldDB" id="A0AAN8JWM5"/>
<proteinExistence type="predicted"/>
<feature type="signal peptide" evidence="1">
    <location>
        <begin position="1"/>
        <end position="23"/>
    </location>
</feature>
<name>A0AAN8JWM5_PATCE</name>
<sequence length="167" mass="18696">MFAFKVLMCSLLVMASIFDMASASKPVCTDIQLSSRGYRLKTEVFHDATSVVAMDVLKRKSRSSCTFGSSYGFHGNTVWVNNGCRADFRVCYKATWVLVICSSEHFRPAMCPIPTGGKRIVALDLYKKISRSACRLNQSFYLRGNAVRVVDGCRGLFKVTFENIPTY</sequence>
<organism evidence="2 3">
    <name type="scientific">Patella caerulea</name>
    <name type="common">Rayed Mediterranean limpet</name>
    <dbReference type="NCBI Taxonomy" id="87958"/>
    <lineage>
        <taxon>Eukaryota</taxon>
        <taxon>Metazoa</taxon>
        <taxon>Spiralia</taxon>
        <taxon>Lophotrochozoa</taxon>
        <taxon>Mollusca</taxon>
        <taxon>Gastropoda</taxon>
        <taxon>Patellogastropoda</taxon>
        <taxon>Patelloidea</taxon>
        <taxon>Patellidae</taxon>
        <taxon>Patella</taxon>
    </lineage>
</organism>
<dbReference type="EMBL" id="JAZGQO010000006">
    <property type="protein sequence ID" value="KAK6184087.1"/>
    <property type="molecule type" value="Genomic_DNA"/>
</dbReference>
<protein>
    <recommendedName>
        <fullName evidence="4">DUF3011 domain-containing protein</fullName>
    </recommendedName>
</protein>
<dbReference type="InterPro" id="IPR021381">
    <property type="entry name" value="DUF3011"/>
</dbReference>
<evidence type="ECO:0000313" key="2">
    <source>
        <dbReference type="EMBL" id="KAK6184087.1"/>
    </source>
</evidence>
<feature type="chain" id="PRO_5042967978" description="DUF3011 domain-containing protein" evidence="1">
    <location>
        <begin position="24"/>
        <end position="167"/>
    </location>
</feature>
<evidence type="ECO:0008006" key="4">
    <source>
        <dbReference type="Google" id="ProtNLM"/>
    </source>
</evidence>
<gene>
    <name evidence="2" type="ORF">SNE40_006620</name>
</gene>
<reference evidence="2 3" key="1">
    <citation type="submission" date="2024-01" db="EMBL/GenBank/DDBJ databases">
        <title>The genome of the rayed Mediterranean limpet Patella caerulea (Linnaeus, 1758).</title>
        <authorList>
            <person name="Anh-Thu Weber A."/>
            <person name="Halstead-Nussloch G."/>
        </authorList>
    </citation>
    <scope>NUCLEOTIDE SEQUENCE [LARGE SCALE GENOMIC DNA]</scope>
    <source>
        <strain evidence="2">AATW-2023a</strain>
        <tissue evidence="2">Whole specimen</tissue>
    </source>
</reference>
<comment type="caution">
    <text evidence="2">The sequence shown here is derived from an EMBL/GenBank/DDBJ whole genome shotgun (WGS) entry which is preliminary data.</text>
</comment>
<dbReference type="Pfam" id="PF11218">
    <property type="entry name" value="DUF3011"/>
    <property type="match status" value="1"/>
</dbReference>
<keyword evidence="3" id="KW-1185">Reference proteome</keyword>
<evidence type="ECO:0000256" key="1">
    <source>
        <dbReference type="SAM" id="SignalP"/>
    </source>
</evidence>